<feature type="transmembrane region" description="Helical" evidence="2">
    <location>
        <begin position="220"/>
        <end position="240"/>
    </location>
</feature>
<feature type="transmembrane region" description="Helical" evidence="2">
    <location>
        <begin position="782"/>
        <end position="801"/>
    </location>
</feature>
<feature type="transmembrane region" description="Helical" evidence="2">
    <location>
        <begin position="1151"/>
        <end position="1170"/>
    </location>
</feature>
<sequence length="1251" mass="141466">MPGEGLELSIRDGEAQLGAQDTGVELSGKTASQMESKGGEARLDPPMLTSSRRGAESEASIRENKSISRRIKYRWSRVWLGFLFLLQLVVLVMALLSLFFTVKKGRKTWETQAQVAVIFWPMSAIFFLVIAIANPFKKGVKFELLSAAAQTTTFMATYSREMVIRIVDPEHPNRNWISPLLKVVIYGIASVGMTSLILNKRRRLKGESKNSLDKRSTRKLITQNLPITLGSVMVSILYVASESMGCLMRRKEDNVECWDVTSSNYSFSLIFVTFFFMANYAIPFAQRRVTKSSQDELTIENVYTFSLPAKEQLGLIVFIFAMCSGLALFASSDEKVELHELDEKSELYSLYYDNRKEYLLRHKPSEGWVRNFKESLNVFTTLTCILVASTTFIPSKKLKGGVKKIQLLRMRSTTLTEAAPMYIYVLYFFVFFIFSGVLVYLYYVIMEEEVQAQQLSRYCHYTWPSMSTLIAFIFFSKPRNPTASTTGVYFLLPAYLSLKGFGDSILGLGFKNAFHYQAAAMFMTLFYKVLKRARHLLSLMDDQTLELHMVNNFVRICAAMPPIMFLLFEAISCPMRYGNEHAGGAGFYDADKKEGCSDQRPPFDETFCQWAQWKRNIDQLKEVGVGLRKRYEYFSEENGGWGKKPFKDLQYEKICGEYNRNPELYKYSIEVGKDWNYTTNGLPYAEPYVNWNFQEPCPLEMCDGVGIPNLVVILHLTGMLVYWIIFGFMYKNMTWDDIATLNPDKIQFHVLFQVVAITAASTLSFFTFGTRAEDSTALVKDIEGYLLATVLVLWASCYIVQGLHLRSLHMLTEGNLEDIISAFGSGNDEKANASSAYHTAAASRTRATTGMAKFKEAAKKVQQNPSLASTGKRNRTKSNRTSLAGKPLPKNITHDVATRGLAWLDDICATLLRKYMAKAPSHYWVYTVTKFFGVHAATILLNSTFTKDRWSELATLCIVPFMEALSLVRPSEAYFDVPEEKTQSVTLKIYKVEEALTLVLFVLAAYVSYKCKRCMEKCFGAEEKAAHCIDNAFISGIITAIIPLIYVSSEAMGCLWRNYLESNGSKCLGECGGIIWGAKAFMLQATIVFMYGINVGPLITKTSGAISISRIVRLGLLWFELLEMFLVLVTTFLALWLFGSRHEGDASRVNGVLYVTLLVAWIITFSLELVKRRWDDVKIPIERSKTVGLERVRVNRILKKHTTVGRQNSSPNKLEASPSSTLRDEEDMDDDSDFEIEGAGFQTPDFAPGLV</sequence>
<name>A0A9W7DS73_9STRA</name>
<feature type="compositionally biased region" description="Polar residues" evidence="1">
    <location>
        <begin position="861"/>
        <end position="871"/>
    </location>
</feature>
<keyword evidence="2" id="KW-1133">Transmembrane helix</keyword>
<dbReference type="EMBL" id="BRXZ01003335">
    <property type="protein sequence ID" value="GMH52847.1"/>
    <property type="molecule type" value="Genomic_DNA"/>
</dbReference>
<feature type="transmembrane region" description="Helical" evidence="2">
    <location>
        <begin position="265"/>
        <end position="282"/>
    </location>
</feature>
<dbReference type="Proteomes" id="UP001165082">
    <property type="component" value="Unassembled WGS sequence"/>
</dbReference>
<dbReference type="AlphaFoldDB" id="A0A9W7DS73"/>
<feature type="transmembrane region" description="Helical" evidence="2">
    <location>
        <begin position="1074"/>
        <end position="1093"/>
    </location>
</feature>
<evidence type="ECO:0000256" key="2">
    <source>
        <dbReference type="SAM" id="Phobius"/>
    </source>
</evidence>
<feature type="region of interest" description="Disordered" evidence="1">
    <location>
        <begin position="1"/>
        <end position="56"/>
    </location>
</feature>
<feature type="transmembrane region" description="Helical" evidence="2">
    <location>
        <begin position="113"/>
        <end position="133"/>
    </location>
</feature>
<feature type="transmembrane region" description="Helical" evidence="2">
    <location>
        <begin position="1028"/>
        <end position="1047"/>
    </location>
</feature>
<feature type="compositionally biased region" description="Polar residues" evidence="1">
    <location>
        <begin position="1204"/>
        <end position="1221"/>
    </location>
</feature>
<organism evidence="3 4">
    <name type="scientific">Triparma retinervis</name>
    <dbReference type="NCBI Taxonomy" id="2557542"/>
    <lineage>
        <taxon>Eukaryota</taxon>
        <taxon>Sar</taxon>
        <taxon>Stramenopiles</taxon>
        <taxon>Ochrophyta</taxon>
        <taxon>Bolidophyceae</taxon>
        <taxon>Parmales</taxon>
        <taxon>Triparmaceae</taxon>
        <taxon>Triparma</taxon>
    </lineage>
</organism>
<proteinExistence type="predicted"/>
<feature type="transmembrane region" description="Helical" evidence="2">
    <location>
        <begin position="923"/>
        <end position="941"/>
    </location>
</feature>
<feature type="transmembrane region" description="Helical" evidence="2">
    <location>
        <begin position="313"/>
        <end position="331"/>
    </location>
</feature>
<feature type="transmembrane region" description="Helical" evidence="2">
    <location>
        <begin position="750"/>
        <end position="770"/>
    </location>
</feature>
<dbReference type="OrthoDB" id="199180at2759"/>
<feature type="region of interest" description="Disordered" evidence="1">
    <location>
        <begin position="861"/>
        <end position="885"/>
    </location>
</feature>
<keyword evidence="4" id="KW-1185">Reference proteome</keyword>
<protein>
    <submittedName>
        <fullName evidence="3">Uncharacterized protein</fullName>
    </submittedName>
</protein>
<feature type="transmembrane region" description="Helical" evidence="2">
    <location>
        <begin position="514"/>
        <end position="530"/>
    </location>
</feature>
<feature type="transmembrane region" description="Helical" evidence="2">
    <location>
        <begin position="419"/>
        <end position="443"/>
    </location>
</feature>
<feature type="transmembrane region" description="Helical" evidence="2">
    <location>
        <begin position="1114"/>
        <end position="1139"/>
    </location>
</feature>
<reference evidence="3" key="1">
    <citation type="submission" date="2022-07" db="EMBL/GenBank/DDBJ databases">
        <title>Genome analysis of Parmales, a sister group of diatoms, reveals the evolutionary specialization of diatoms from phago-mixotrophs to photoautotrophs.</title>
        <authorList>
            <person name="Ban H."/>
            <person name="Sato S."/>
            <person name="Yoshikawa S."/>
            <person name="Kazumasa Y."/>
            <person name="Nakamura Y."/>
            <person name="Ichinomiya M."/>
            <person name="Saitoh K."/>
            <person name="Sato N."/>
            <person name="Blanc-Mathieu R."/>
            <person name="Endo H."/>
            <person name="Kuwata A."/>
            <person name="Ogata H."/>
        </authorList>
    </citation>
    <scope>NUCLEOTIDE SEQUENCE</scope>
</reference>
<evidence type="ECO:0000256" key="1">
    <source>
        <dbReference type="SAM" id="MobiDB-lite"/>
    </source>
</evidence>
<keyword evidence="2" id="KW-0472">Membrane</keyword>
<feature type="transmembrane region" description="Helical" evidence="2">
    <location>
        <begin position="989"/>
        <end position="1007"/>
    </location>
</feature>
<gene>
    <name evidence="3" type="ORF">TrRE_jg9026</name>
</gene>
<evidence type="ECO:0000313" key="3">
    <source>
        <dbReference type="EMBL" id="GMH52847.1"/>
    </source>
</evidence>
<feature type="compositionally biased region" description="Acidic residues" evidence="1">
    <location>
        <begin position="1224"/>
        <end position="1236"/>
    </location>
</feature>
<keyword evidence="2" id="KW-0812">Transmembrane</keyword>
<comment type="caution">
    <text evidence="3">The sequence shown here is derived from an EMBL/GenBank/DDBJ whole genome shotgun (WGS) entry which is preliminary data.</text>
</comment>
<accession>A0A9W7DS73</accession>
<feature type="transmembrane region" description="Helical" evidence="2">
    <location>
        <begin position="179"/>
        <end position="199"/>
    </location>
</feature>
<evidence type="ECO:0000313" key="4">
    <source>
        <dbReference type="Proteomes" id="UP001165082"/>
    </source>
</evidence>
<feature type="transmembrane region" description="Helical" evidence="2">
    <location>
        <begin position="78"/>
        <end position="101"/>
    </location>
</feature>
<feature type="transmembrane region" description="Helical" evidence="2">
    <location>
        <begin position="710"/>
        <end position="730"/>
    </location>
</feature>
<feature type="region of interest" description="Disordered" evidence="1">
    <location>
        <begin position="1203"/>
        <end position="1251"/>
    </location>
</feature>
<feature type="transmembrane region" description="Helical" evidence="2">
    <location>
        <begin position="455"/>
        <end position="475"/>
    </location>
</feature>